<gene>
    <name evidence="1" type="ORF">BacF7301_03480</name>
</gene>
<organism evidence="1 2">
    <name type="scientific">Bacteroides faecium</name>
    <dbReference type="NCBI Taxonomy" id="2715212"/>
    <lineage>
        <taxon>Bacteria</taxon>
        <taxon>Pseudomonadati</taxon>
        <taxon>Bacteroidota</taxon>
        <taxon>Bacteroidia</taxon>
        <taxon>Bacteroidales</taxon>
        <taxon>Bacteroidaceae</taxon>
        <taxon>Bacteroides</taxon>
    </lineage>
</organism>
<evidence type="ECO:0000313" key="2">
    <source>
        <dbReference type="Proteomes" id="UP000501780"/>
    </source>
</evidence>
<dbReference type="RefSeq" id="WP_167960242.1">
    <property type="nucleotide sequence ID" value="NZ_CP050831.1"/>
</dbReference>
<reference evidence="1 2" key="1">
    <citation type="submission" date="2020-03" db="EMBL/GenBank/DDBJ databases">
        <title>Genomic analysis of Bacteroides faecium CBA7301.</title>
        <authorList>
            <person name="Kim J."/>
            <person name="Roh S.W."/>
        </authorList>
    </citation>
    <scope>NUCLEOTIDE SEQUENCE [LARGE SCALE GENOMIC DNA]</scope>
    <source>
        <strain evidence="1 2">CBA7301</strain>
    </source>
</reference>
<dbReference type="Proteomes" id="UP000501780">
    <property type="component" value="Chromosome"/>
</dbReference>
<dbReference type="EMBL" id="CP050831">
    <property type="protein sequence ID" value="QIU93264.1"/>
    <property type="molecule type" value="Genomic_DNA"/>
</dbReference>
<evidence type="ECO:0000313" key="1">
    <source>
        <dbReference type="EMBL" id="QIU93264.1"/>
    </source>
</evidence>
<name>A0A6H0KIK5_9BACE</name>
<dbReference type="KEGG" id="bfc:BacF7301_03480"/>
<dbReference type="AlphaFoldDB" id="A0A6H0KIK5"/>
<keyword evidence="2" id="KW-1185">Reference proteome</keyword>
<sequence>MQLIIEHGIVNLDNSNALCHKTVLDYCKDRYKRLNMDYKCPDNIPENEFSNLLWNGISDEYIVTKDNMSQVLFPGYIIGFFTLNGSCMHSMVVFDYNIWVGTNNFQTFSCAADETVGFYDIDTYIDKDETRKVLKTNGKIEEIDKSSTKRCGSHWSIDGKLWVKDYTDNDADKCKIKYRDIIKKPITYCSICQYQ</sequence>
<proteinExistence type="predicted"/>
<protein>
    <submittedName>
        <fullName evidence="1">Uncharacterized protein</fullName>
    </submittedName>
</protein>
<accession>A0A6H0KIK5</accession>